<reference evidence="2 3" key="1">
    <citation type="submission" date="2016-11" db="EMBL/GenBank/DDBJ databases">
        <authorList>
            <person name="Jaros S."/>
            <person name="Januszkiewicz K."/>
            <person name="Wedrychowicz H."/>
        </authorList>
    </citation>
    <scope>NUCLEOTIDE SEQUENCE [LARGE SCALE GENOMIC DNA]</scope>
    <source>
        <strain evidence="2 3">DSM 14828</strain>
    </source>
</reference>
<dbReference type="STRING" id="1120975.SAMN02746064_01838"/>
<dbReference type="SUPFAM" id="SSF89550">
    <property type="entry name" value="PHP domain-like"/>
    <property type="match status" value="1"/>
</dbReference>
<dbReference type="Proteomes" id="UP000184251">
    <property type="component" value="Unassembled WGS sequence"/>
</dbReference>
<dbReference type="Pfam" id="PF07532">
    <property type="entry name" value="Big_4"/>
    <property type="match status" value="1"/>
</dbReference>
<dbReference type="GO" id="GO:0035312">
    <property type="term" value="F:5'-3' DNA exonuclease activity"/>
    <property type="evidence" value="ECO:0007669"/>
    <property type="project" value="TreeGrafter"/>
</dbReference>
<feature type="domain" description="Bacterial Ig-like" evidence="1">
    <location>
        <begin position="50"/>
        <end position="91"/>
    </location>
</feature>
<dbReference type="InterPro" id="IPR011081">
    <property type="entry name" value="Big_4"/>
</dbReference>
<keyword evidence="3" id="KW-1185">Reference proteome</keyword>
<dbReference type="PANTHER" id="PTHR42924">
    <property type="entry name" value="EXONUCLEASE"/>
    <property type="match status" value="1"/>
</dbReference>
<sequence>TLTMKTGVVNPDGVKASAQIVVNEKPDLKVASVASVSTKYVDYGTPFGSVGLPSTIEATLEDGSKTNLGVTWSKGSYDENVAGTYTVEGTLTMKTGVVNPDGVKASAQIVVNEEPNAKVFVSYNPYGKVNWDTYSQNKANFHTHTRESDGGRVPNEVIDLYHGAGYKILSLTDHAYASGHPTTWPWTKWGKDPVQLGMLAVEGNEVSGTDHTGSFFSSYDGSTNDIRTALNEIKSRNGMAVFFHPGRYNRSDSWYQTFYNDFDKTLVGMEVYNQGDRHPGDRAKWDRVNALVMPNVVVFGYSNDDMHADHELFRNYQFMLMPSLTEGALRESMLNGAFYFSYEPGGSGNINPPVPRISRIEVTSGGTVITISATNTSSVTWRTNKGVAGTGASIDLKTLDLEGAKFIRAELQNGSGKSYTQPFVLQSN</sequence>
<dbReference type="AlphaFoldDB" id="A0A1M4YSC2"/>
<name>A0A1M4YSC2_9FIRM</name>
<proteinExistence type="predicted"/>
<dbReference type="InterPro" id="IPR016195">
    <property type="entry name" value="Pol/histidinol_Pase-like"/>
</dbReference>
<protein>
    <submittedName>
        <fullName evidence="2">Ig-like domain (Group 4)</fullName>
    </submittedName>
</protein>
<gene>
    <name evidence="2" type="ORF">SAMN02746064_01838</name>
</gene>
<dbReference type="GO" id="GO:0004534">
    <property type="term" value="F:5'-3' RNA exonuclease activity"/>
    <property type="evidence" value="ECO:0007669"/>
    <property type="project" value="TreeGrafter"/>
</dbReference>
<feature type="non-terminal residue" evidence="2">
    <location>
        <position position="1"/>
    </location>
</feature>
<dbReference type="RefSeq" id="WP_073271288.1">
    <property type="nucleotide sequence ID" value="NZ_FQTU01000014.1"/>
</dbReference>
<organism evidence="2 3">
    <name type="scientific">Alkalibacter saccharofermentans DSM 14828</name>
    <dbReference type="NCBI Taxonomy" id="1120975"/>
    <lineage>
        <taxon>Bacteria</taxon>
        <taxon>Bacillati</taxon>
        <taxon>Bacillota</taxon>
        <taxon>Clostridia</taxon>
        <taxon>Eubacteriales</taxon>
        <taxon>Eubacteriaceae</taxon>
        <taxon>Alkalibacter</taxon>
    </lineage>
</organism>
<dbReference type="Gene3D" id="3.20.20.140">
    <property type="entry name" value="Metal-dependent hydrolases"/>
    <property type="match status" value="1"/>
</dbReference>
<evidence type="ECO:0000259" key="1">
    <source>
        <dbReference type="Pfam" id="PF07532"/>
    </source>
</evidence>
<evidence type="ECO:0000313" key="3">
    <source>
        <dbReference type="Proteomes" id="UP000184251"/>
    </source>
</evidence>
<dbReference type="EMBL" id="FQTU01000014">
    <property type="protein sequence ID" value="SHF08729.1"/>
    <property type="molecule type" value="Genomic_DNA"/>
</dbReference>
<dbReference type="InterPro" id="IPR052018">
    <property type="entry name" value="PHP_domain"/>
</dbReference>
<accession>A0A1M4YSC2</accession>
<evidence type="ECO:0000313" key="2">
    <source>
        <dbReference type="EMBL" id="SHF08729.1"/>
    </source>
</evidence>
<dbReference type="PANTHER" id="PTHR42924:SF3">
    <property type="entry name" value="POLYMERASE_HISTIDINOL PHOSPHATASE N-TERMINAL DOMAIN-CONTAINING PROTEIN"/>
    <property type="match status" value="1"/>
</dbReference>